<dbReference type="EMBL" id="BSUJ01000001">
    <property type="protein sequence ID" value="GMA19641.1"/>
    <property type="molecule type" value="Genomic_DNA"/>
</dbReference>
<dbReference type="RefSeq" id="WP_241445291.1">
    <property type="nucleotide sequence ID" value="NZ_BSUJ01000001.1"/>
</dbReference>
<dbReference type="Proteomes" id="UP001157109">
    <property type="component" value="Unassembled WGS sequence"/>
</dbReference>
<evidence type="ECO:0000313" key="1">
    <source>
        <dbReference type="EMBL" id="GMA19641.1"/>
    </source>
</evidence>
<organism evidence="1 2">
    <name type="scientific">Arsenicicoccus piscis</name>
    <dbReference type="NCBI Taxonomy" id="673954"/>
    <lineage>
        <taxon>Bacteria</taxon>
        <taxon>Bacillati</taxon>
        <taxon>Actinomycetota</taxon>
        <taxon>Actinomycetes</taxon>
        <taxon>Micrococcales</taxon>
        <taxon>Intrasporangiaceae</taxon>
        <taxon>Arsenicicoccus</taxon>
    </lineage>
</organism>
<accession>A0ABQ6HML5</accession>
<name>A0ABQ6HML5_9MICO</name>
<keyword evidence="2" id="KW-1185">Reference proteome</keyword>
<proteinExistence type="predicted"/>
<sequence>MTSATHASRRRAVLPPFDQPFADECLACFVYRVLAVHGCDGGLRWTMRWRDARAPRATALASRLASASATCDCRVVFTAYRVVARLRELHGGSPATLPPCQRVRQGSAHPCSHWERTRGGTD</sequence>
<reference evidence="2" key="1">
    <citation type="journal article" date="2019" name="Int. J. Syst. Evol. Microbiol.">
        <title>The Global Catalogue of Microorganisms (GCM) 10K type strain sequencing project: providing services to taxonomists for standard genome sequencing and annotation.</title>
        <authorList>
            <consortium name="The Broad Institute Genomics Platform"/>
            <consortium name="The Broad Institute Genome Sequencing Center for Infectious Disease"/>
            <person name="Wu L."/>
            <person name="Ma J."/>
        </authorList>
    </citation>
    <scope>NUCLEOTIDE SEQUENCE [LARGE SCALE GENOMIC DNA]</scope>
    <source>
        <strain evidence="2">NBRC 105830</strain>
    </source>
</reference>
<evidence type="ECO:0008006" key="3">
    <source>
        <dbReference type="Google" id="ProtNLM"/>
    </source>
</evidence>
<dbReference type="InterPro" id="IPR024248">
    <property type="entry name" value="DUF2695"/>
</dbReference>
<protein>
    <recommendedName>
        <fullName evidence="3">DUF2695 domain-containing protein</fullName>
    </recommendedName>
</protein>
<dbReference type="Pfam" id="PF10905">
    <property type="entry name" value="DUF2695"/>
    <property type="match status" value="1"/>
</dbReference>
<gene>
    <name evidence="1" type="ORF">GCM10025862_16620</name>
</gene>
<evidence type="ECO:0000313" key="2">
    <source>
        <dbReference type="Proteomes" id="UP001157109"/>
    </source>
</evidence>
<comment type="caution">
    <text evidence="1">The sequence shown here is derived from an EMBL/GenBank/DDBJ whole genome shotgun (WGS) entry which is preliminary data.</text>
</comment>